<dbReference type="STRING" id="114155.A0A4Q9PY30"/>
<reference evidence="5 6" key="1">
    <citation type="submission" date="2019-01" db="EMBL/GenBank/DDBJ databases">
        <title>Draft genome sequences of three monokaryotic isolates of the white-rot basidiomycete fungus Dichomitus squalens.</title>
        <authorList>
            <consortium name="DOE Joint Genome Institute"/>
            <person name="Lopez S.C."/>
            <person name="Andreopoulos B."/>
            <person name="Pangilinan J."/>
            <person name="Lipzen A."/>
            <person name="Riley R."/>
            <person name="Ahrendt S."/>
            <person name="Ng V."/>
            <person name="Barry K."/>
            <person name="Daum C."/>
            <person name="Grigoriev I.V."/>
            <person name="Hilden K.S."/>
            <person name="Makela M.R."/>
            <person name="de Vries R.P."/>
        </authorList>
    </citation>
    <scope>NUCLEOTIDE SEQUENCE [LARGE SCALE GENOMIC DNA]</scope>
    <source>
        <strain evidence="5 6">CBS 464.89</strain>
    </source>
</reference>
<dbReference type="Pfam" id="PF03547">
    <property type="entry name" value="Mem_trans"/>
    <property type="match status" value="1"/>
</dbReference>
<gene>
    <name evidence="5" type="ORF">BD310DRAFT_924397</name>
</gene>
<proteinExistence type="predicted"/>
<dbReference type="InterPro" id="IPR004776">
    <property type="entry name" value="Mem_transp_PIN-like"/>
</dbReference>
<evidence type="ECO:0000256" key="4">
    <source>
        <dbReference type="ARBA" id="ARBA00023136"/>
    </source>
</evidence>
<sequence>MDVASQTIMANPGGGTLSESTLIPTLVGALEGSISVLLTLFSGFVMAKIGYLDHKSVRHITKLCTNLFLPCLIIEAMGPDLTLTHLSKDWIIPIWGLASTLLAHAIGYVGHRVMKLPYWTIAACGRPNSNVLPLLLLQSLDSSGVLGAISRDGEGSSTLLRRAKSLILLNAVVQQTFTFQLVPGIIARDKPADEDAVERQGGGQDRLRPGPGRINPALHNAERVGLLDDIDHHPEDSDDSERTRTGDAYRHALDGIADRPDYHWPHRLQFLENPVKNVAKHVSPVLLSAVVAFIIGATPPLHHAILDEDGVLYSSLTQSIINLGELFVALQAFTVGAELALVKSSDPGKLPTVWVLFVRFIVMPGLALLFVFLSAGRGLYVDDLLVWFLLVLIPAGPSAMLLVSVAELVNVDQGEIAGYLTVSYLFSPLMALVCSSGLSVVATVAKRVPGM</sequence>
<dbReference type="AlphaFoldDB" id="A0A4Q9PY30"/>
<evidence type="ECO:0000313" key="5">
    <source>
        <dbReference type="EMBL" id="TBU59672.1"/>
    </source>
</evidence>
<evidence type="ECO:0000256" key="3">
    <source>
        <dbReference type="ARBA" id="ARBA00022989"/>
    </source>
</evidence>
<name>A0A4Q9PY30_9APHY</name>
<dbReference type="PANTHER" id="PTHR31794:SF4">
    <property type="entry name" value="AUXIN EFFLUX TRANSPORTER FAMILY PROTEIN (EUROFUNG)"/>
    <property type="match status" value="1"/>
</dbReference>
<keyword evidence="3" id="KW-1133">Transmembrane helix</keyword>
<comment type="subcellular location">
    <subcellularLocation>
        <location evidence="1">Membrane</location>
        <topology evidence="1">Multi-pass membrane protein</topology>
    </subcellularLocation>
</comment>
<dbReference type="EMBL" id="ML145111">
    <property type="protein sequence ID" value="TBU59672.1"/>
    <property type="molecule type" value="Genomic_DNA"/>
</dbReference>
<dbReference type="GO" id="GO:0016020">
    <property type="term" value="C:membrane"/>
    <property type="evidence" value="ECO:0007669"/>
    <property type="project" value="UniProtKB-SubCell"/>
</dbReference>
<accession>A0A4Q9PY30</accession>
<evidence type="ECO:0000256" key="1">
    <source>
        <dbReference type="ARBA" id="ARBA00004141"/>
    </source>
</evidence>
<protein>
    <submittedName>
        <fullName evidence="5">Auxin efflux carrier</fullName>
    </submittedName>
</protein>
<keyword evidence="2" id="KW-0812">Transmembrane</keyword>
<dbReference type="PANTHER" id="PTHR31794">
    <property type="entry name" value="AUXIN EFFLUX TRANSPORTER FAMILY PROTEIN (EUROFUNG)"/>
    <property type="match status" value="1"/>
</dbReference>
<dbReference type="GO" id="GO:0005783">
    <property type="term" value="C:endoplasmic reticulum"/>
    <property type="evidence" value="ECO:0007669"/>
    <property type="project" value="TreeGrafter"/>
</dbReference>
<evidence type="ECO:0000256" key="2">
    <source>
        <dbReference type="ARBA" id="ARBA00022692"/>
    </source>
</evidence>
<keyword evidence="6" id="KW-1185">Reference proteome</keyword>
<evidence type="ECO:0000313" key="6">
    <source>
        <dbReference type="Proteomes" id="UP000292082"/>
    </source>
</evidence>
<dbReference type="Proteomes" id="UP000292082">
    <property type="component" value="Unassembled WGS sequence"/>
</dbReference>
<organism evidence="5 6">
    <name type="scientific">Dichomitus squalens</name>
    <dbReference type="NCBI Taxonomy" id="114155"/>
    <lineage>
        <taxon>Eukaryota</taxon>
        <taxon>Fungi</taxon>
        <taxon>Dikarya</taxon>
        <taxon>Basidiomycota</taxon>
        <taxon>Agaricomycotina</taxon>
        <taxon>Agaricomycetes</taxon>
        <taxon>Polyporales</taxon>
        <taxon>Polyporaceae</taxon>
        <taxon>Dichomitus</taxon>
    </lineage>
</organism>
<keyword evidence="4" id="KW-0472">Membrane</keyword>
<dbReference type="GO" id="GO:0055085">
    <property type="term" value="P:transmembrane transport"/>
    <property type="evidence" value="ECO:0007669"/>
    <property type="project" value="InterPro"/>
</dbReference>